<sequence>MNEFDPCGLIALESPVDEYDYLTNKVLGLRHRKESREKIRETILFELTDHFGEHIESLEEPYKTKFFQALDKFLDDSQNVD</sequence>
<keyword evidence="2" id="KW-1185">Reference proteome</keyword>
<proteinExistence type="predicted"/>
<gene>
    <name evidence="1" type="ORF">SAMN05660236_5275</name>
</gene>
<evidence type="ECO:0000313" key="2">
    <source>
        <dbReference type="Proteomes" id="UP000190961"/>
    </source>
</evidence>
<evidence type="ECO:0000313" key="1">
    <source>
        <dbReference type="EMBL" id="SKC86868.1"/>
    </source>
</evidence>
<reference evidence="1 2" key="1">
    <citation type="submission" date="2017-02" db="EMBL/GenBank/DDBJ databases">
        <authorList>
            <person name="Peterson S.W."/>
        </authorList>
    </citation>
    <scope>NUCLEOTIDE SEQUENCE [LARGE SCALE GENOMIC DNA]</scope>
    <source>
        <strain evidence="1 2">DSM 25262</strain>
    </source>
</reference>
<accession>A0A1T5MG39</accession>
<name>A0A1T5MG39_9BACT</name>
<protein>
    <submittedName>
        <fullName evidence="1">Uncharacterized protein</fullName>
    </submittedName>
</protein>
<organism evidence="1 2">
    <name type="scientific">Ohtaekwangia koreensis</name>
    <dbReference type="NCBI Taxonomy" id="688867"/>
    <lineage>
        <taxon>Bacteria</taxon>
        <taxon>Pseudomonadati</taxon>
        <taxon>Bacteroidota</taxon>
        <taxon>Cytophagia</taxon>
        <taxon>Cytophagales</taxon>
        <taxon>Fulvivirgaceae</taxon>
        <taxon>Ohtaekwangia</taxon>
    </lineage>
</organism>
<dbReference type="EMBL" id="FUZU01000004">
    <property type="protein sequence ID" value="SKC86868.1"/>
    <property type="molecule type" value="Genomic_DNA"/>
</dbReference>
<dbReference type="AlphaFoldDB" id="A0A1T5MG39"/>
<dbReference type="Proteomes" id="UP000190961">
    <property type="component" value="Unassembled WGS sequence"/>
</dbReference>